<gene>
    <name evidence="2" type="ORF">SDC9_187877</name>
</gene>
<name>A0A645HMQ9_9ZZZZ</name>
<dbReference type="EMBL" id="VSSQ01096693">
    <property type="protein sequence ID" value="MPN40341.1"/>
    <property type="molecule type" value="Genomic_DNA"/>
</dbReference>
<accession>A0A645HMQ9</accession>
<dbReference type="AlphaFoldDB" id="A0A645HMQ9"/>
<sequence>MRRDGEDRIRIGADDAVHGQQRVFFRQPAVGFAENLGDVGVGAVADQRKDMGLADGWLIDDQAVLRHLRCGQAADGGQSPQRGKIAFRQPAGLQLP</sequence>
<protein>
    <submittedName>
        <fullName evidence="2">Uncharacterized protein</fullName>
    </submittedName>
</protein>
<feature type="region of interest" description="Disordered" evidence="1">
    <location>
        <begin position="73"/>
        <end position="96"/>
    </location>
</feature>
<evidence type="ECO:0000256" key="1">
    <source>
        <dbReference type="SAM" id="MobiDB-lite"/>
    </source>
</evidence>
<proteinExistence type="predicted"/>
<organism evidence="2">
    <name type="scientific">bioreactor metagenome</name>
    <dbReference type="NCBI Taxonomy" id="1076179"/>
    <lineage>
        <taxon>unclassified sequences</taxon>
        <taxon>metagenomes</taxon>
        <taxon>ecological metagenomes</taxon>
    </lineage>
</organism>
<reference evidence="2" key="1">
    <citation type="submission" date="2019-08" db="EMBL/GenBank/DDBJ databases">
        <authorList>
            <person name="Kucharzyk K."/>
            <person name="Murdoch R.W."/>
            <person name="Higgins S."/>
            <person name="Loffler F."/>
        </authorList>
    </citation>
    <scope>NUCLEOTIDE SEQUENCE</scope>
</reference>
<comment type="caution">
    <text evidence="2">The sequence shown here is derived from an EMBL/GenBank/DDBJ whole genome shotgun (WGS) entry which is preliminary data.</text>
</comment>
<evidence type="ECO:0000313" key="2">
    <source>
        <dbReference type="EMBL" id="MPN40341.1"/>
    </source>
</evidence>